<name>A0A2R6NFW1_9APHY</name>
<evidence type="ECO:0000256" key="1">
    <source>
        <dbReference type="SAM" id="MobiDB-lite"/>
    </source>
</evidence>
<gene>
    <name evidence="2" type="ORF">PHLCEN_2v12890</name>
</gene>
<feature type="compositionally biased region" description="Basic and acidic residues" evidence="1">
    <location>
        <begin position="33"/>
        <end position="43"/>
    </location>
</feature>
<organism evidence="2 3">
    <name type="scientific">Hermanssonia centrifuga</name>
    <dbReference type="NCBI Taxonomy" id="98765"/>
    <lineage>
        <taxon>Eukaryota</taxon>
        <taxon>Fungi</taxon>
        <taxon>Dikarya</taxon>
        <taxon>Basidiomycota</taxon>
        <taxon>Agaricomycotina</taxon>
        <taxon>Agaricomycetes</taxon>
        <taxon>Polyporales</taxon>
        <taxon>Meruliaceae</taxon>
        <taxon>Hermanssonia</taxon>
    </lineage>
</organism>
<feature type="region of interest" description="Disordered" evidence="1">
    <location>
        <begin position="1"/>
        <end position="55"/>
    </location>
</feature>
<protein>
    <submittedName>
        <fullName evidence="2">Uncharacterized protein</fullName>
    </submittedName>
</protein>
<feature type="compositionally biased region" description="Polar residues" evidence="1">
    <location>
        <begin position="46"/>
        <end position="55"/>
    </location>
</feature>
<dbReference type="Proteomes" id="UP000186601">
    <property type="component" value="Unassembled WGS sequence"/>
</dbReference>
<dbReference type="EMBL" id="MLYV02001290">
    <property type="protein sequence ID" value="PSR71236.1"/>
    <property type="molecule type" value="Genomic_DNA"/>
</dbReference>
<sequence>MGIPTHAPLRGETQGSPIGRSPQGIPLTGVRSAPREAEIEPIDRVATNNEVSGDE</sequence>
<evidence type="ECO:0000313" key="2">
    <source>
        <dbReference type="EMBL" id="PSR71236.1"/>
    </source>
</evidence>
<evidence type="ECO:0000313" key="3">
    <source>
        <dbReference type="Proteomes" id="UP000186601"/>
    </source>
</evidence>
<accession>A0A2R6NFW1</accession>
<comment type="caution">
    <text evidence="2">The sequence shown here is derived from an EMBL/GenBank/DDBJ whole genome shotgun (WGS) entry which is preliminary data.</text>
</comment>
<reference evidence="2 3" key="1">
    <citation type="submission" date="2018-02" db="EMBL/GenBank/DDBJ databases">
        <title>Genome sequence of the basidiomycete white-rot fungus Phlebia centrifuga.</title>
        <authorList>
            <person name="Granchi Z."/>
            <person name="Peng M."/>
            <person name="de Vries R.P."/>
            <person name="Hilden K."/>
            <person name="Makela M.R."/>
            <person name="Grigoriev I."/>
            <person name="Riley R."/>
        </authorList>
    </citation>
    <scope>NUCLEOTIDE SEQUENCE [LARGE SCALE GENOMIC DNA]</scope>
    <source>
        <strain evidence="2 3">FBCC195</strain>
    </source>
</reference>
<dbReference type="AlphaFoldDB" id="A0A2R6NFW1"/>
<keyword evidence="3" id="KW-1185">Reference proteome</keyword>
<proteinExistence type="predicted"/>